<protein>
    <submittedName>
        <fullName evidence="2">Uncharacterized protein</fullName>
    </submittedName>
</protein>
<comment type="caution">
    <text evidence="2">The sequence shown here is derived from an EMBL/GenBank/DDBJ whole genome shotgun (WGS) entry which is preliminary data.</text>
</comment>
<dbReference type="Proteomes" id="UP000307244">
    <property type="component" value="Unassembled WGS sequence"/>
</dbReference>
<dbReference type="AlphaFoldDB" id="A0A4U1CDE8"/>
<sequence length="61" mass="7260">MGLDYKSLYEALILELEFLKNEGETLKEENDLLEKIRMIQTRHLLDRERKIKDLGGKLIDK</sequence>
<organism evidence="2 3">
    <name type="scientific">Pedobacter frigoris</name>
    <dbReference type="NCBI Taxonomy" id="2571272"/>
    <lineage>
        <taxon>Bacteria</taxon>
        <taxon>Pseudomonadati</taxon>
        <taxon>Bacteroidota</taxon>
        <taxon>Sphingobacteriia</taxon>
        <taxon>Sphingobacteriales</taxon>
        <taxon>Sphingobacteriaceae</taxon>
        <taxon>Pedobacter</taxon>
    </lineage>
</organism>
<evidence type="ECO:0000313" key="3">
    <source>
        <dbReference type="Proteomes" id="UP000307244"/>
    </source>
</evidence>
<evidence type="ECO:0000256" key="1">
    <source>
        <dbReference type="SAM" id="Coils"/>
    </source>
</evidence>
<accession>A0A4U1CDE8</accession>
<keyword evidence="3" id="KW-1185">Reference proteome</keyword>
<evidence type="ECO:0000313" key="2">
    <source>
        <dbReference type="EMBL" id="TKC04988.1"/>
    </source>
</evidence>
<gene>
    <name evidence="2" type="ORF">FA047_14560</name>
</gene>
<reference evidence="2 3" key="1">
    <citation type="submission" date="2019-04" db="EMBL/GenBank/DDBJ databases">
        <title>Pedobacter sp. RP-3-15 sp. nov., isolated from Arctic soil.</title>
        <authorList>
            <person name="Dahal R.H."/>
            <person name="Kim D.-U."/>
        </authorList>
    </citation>
    <scope>NUCLEOTIDE SEQUENCE [LARGE SCALE GENOMIC DNA]</scope>
    <source>
        <strain evidence="2 3">RP-3-15</strain>
    </source>
</reference>
<dbReference type="EMBL" id="SWBQ01000004">
    <property type="protein sequence ID" value="TKC04988.1"/>
    <property type="molecule type" value="Genomic_DNA"/>
</dbReference>
<feature type="coiled-coil region" evidence="1">
    <location>
        <begin position="9"/>
        <end position="36"/>
    </location>
</feature>
<keyword evidence="1" id="KW-0175">Coiled coil</keyword>
<dbReference type="RefSeq" id="WP_136836807.1">
    <property type="nucleotide sequence ID" value="NZ_SWBQ01000004.1"/>
</dbReference>
<name>A0A4U1CDE8_9SPHI</name>
<proteinExistence type="predicted"/>